<dbReference type="EMBL" id="FNOJ01000005">
    <property type="protein sequence ID" value="SDW41464.1"/>
    <property type="molecule type" value="Genomic_DNA"/>
</dbReference>
<evidence type="ECO:0000313" key="2">
    <source>
        <dbReference type="EMBL" id="SDW41464.1"/>
    </source>
</evidence>
<protein>
    <submittedName>
        <fullName evidence="2">Uncharacterized protein</fullName>
    </submittedName>
</protein>
<reference evidence="1" key="3">
    <citation type="submission" date="2023-02" db="EMBL/GenBank/DDBJ databases">
        <title>Proposal of a novel subspecies: Alicyclobacillus hesperidum subspecies aegle.</title>
        <authorList>
            <person name="Goto K."/>
            <person name="Fujii T."/>
            <person name="Yasui K."/>
            <person name="Mochida K."/>
            <person name="Kato-Tanaka Y."/>
            <person name="Morohoshi S."/>
            <person name="An S.Y."/>
            <person name="Kasai H."/>
            <person name="Yokota A."/>
        </authorList>
    </citation>
    <scope>NUCLEOTIDE SEQUENCE</scope>
    <source>
        <strain evidence="1">DSM 12766</strain>
    </source>
</reference>
<dbReference type="STRING" id="89784.SAMN04489725_105168"/>
<dbReference type="EMBL" id="BSRA01000007">
    <property type="protein sequence ID" value="GLV13844.1"/>
    <property type="molecule type" value="Genomic_DNA"/>
</dbReference>
<organism evidence="2 3">
    <name type="scientific">Alicyclobacillus hesperidum</name>
    <dbReference type="NCBI Taxonomy" id="89784"/>
    <lineage>
        <taxon>Bacteria</taxon>
        <taxon>Bacillati</taxon>
        <taxon>Bacillota</taxon>
        <taxon>Bacilli</taxon>
        <taxon>Bacillales</taxon>
        <taxon>Alicyclobacillaceae</taxon>
        <taxon>Alicyclobacillus</taxon>
    </lineage>
</organism>
<name>A0A1H2TDW7_9BACL</name>
<keyword evidence="3" id="KW-1185">Reference proteome</keyword>
<reference evidence="2" key="2">
    <citation type="submission" date="2016-10" db="EMBL/GenBank/DDBJ databases">
        <authorList>
            <person name="de Groot N.N."/>
        </authorList>
    </citation>
    <scope>NUCLEOTIDE SEQUENCE [LARGE SCALE GENOMIC DNA]</scope>
    <source>
        <strain evidence="2">DSM 12489</strain>
    </source>
</reference>
<dbReference type="Proteomes" id="UP001157137">
    <property type="component" value="Unassembled WGS sequence"/>
</dbReference>
<reference evidence="3" key="1">
    <citation type="submission" date="2016-10" db="EMBL/GenBank/DDBJ databases">
        <authorList>
            <person name="Varghese N."/>
        </authorList>
    </citation>
    <scope>NUCLEOTIDE SEQUENCE [LARGE SCALE GENOMIC DNA]</scope>
    <source>
        <strain evidence="3">DSM 12489</strain>
    </source>
</reference>
<sequence>MASNQHAIRCPHCDHTWFREERQVQLDSSVVIRPDLPVPGRILREQYQYICTNCNQVLHHE</sequence>
<gene>
    <name evidence="1" type="ORF">Heshes_15280</name>
    <name evidence="2" type="ORF">SAMN04489725_105168</name>
</gene>
<proteinExistence type="predicted"/>
<dbReference type="AlphaFoldDB" id="A0A1H2TDW7"/>
<evidence type="ECO:0000313" key="1">
    <source>
        <dbReference type="EMBL" id="GLV13844.1"/>
    </source>
</evidence>
<accession>A0A1H2TDW7</accession>
<evidence type="ECO:0000313" key="3">
    <source>
        <dbReference type="Proteomes" id="UP000182589"/>
    </source>
</evidence>
<dbReference type="Proteomes" id="UP000182589">
    <property type="component" value="Unassembled WGS sequence"/>
</dbReference>